<keyword evidence="2" id="KW-0413">Isomerase</keyword>
<dbReference type="InterPro" id="IPR013022">
    <property type="entry name" value="Xyl_isomerase-like_TIM-brl"/>
</dbReference>
<dbReference type="Gene3D" id="3.20.20.150">
    <property type="entry name" value="Divalent-metal-dependent TIM barrel enzymes"/>
    <property type="match status" value="1"/>
</dbReference>
<keyword evidence="3" id="KW-1185">Reference proteome</keyword>
<dbReference type="AlphaFoldDB" id="A0A7X1AZE2"/>
<evidence type="ECO:0000259" key="1">
    <source>
        <dbReference type="Pfam" id="PF01261"/>
    </source>
</evidence>
<sequence length="271" mass="29704">MTPQITVQLYSVREQAEADYEGTLRAIADMGFGCVEPAGYPGYTAEKAAKLFADLGLKAPTAHISLPEAEEINQFVEQAQMMGHQYVITGCPPGFKENYTSLDRVKAMAEKYCQVSEKLAPHGLQIGYHNHDWDLAMVEGERGYQVFLANTPESVLYEADIFWVARAGLNPAEFIREIGARGKALHFKDGIVSDGADFKEAETESGRIMVSDAIPFRAAGTGQVDLIEASKAVEHAEYIAVELDSFEGDMMQAVKTSYDYLTSKGIAQGNK</sequence>
<dbReference type="EMBL" id="JACHVA010000101">
    <property type="protein sequence ID" value="MBC2602768.1"/>
    <property type="molecule type" value="Genomic_DNA"/>
</dbReference>
<comment type="caution">
    <text evidence="2">The sequence shown here is derived from an EMBL/GenBank/DDBJ whole genome shotgun (WGS) entry which is preliminary data.</text>
</comment>
<dbReference type="Pfam" id="PF01261">
    <property type="entry name" value="AP_endonuc_2"/>
    <property type="match status" value="1"/>
</dbReference>
<protein>
    <submittedName>
        <fullName evidence="2">Sugar phosphate isomerase/epimerase</fullName>
    </submittedName>
</protein>
<name>A0A7X1AZE2_9BACT</name>
<feature type="domain" description="Xylose isomerase-like TIM barrel" evidence="1">
    <location>
        <begin position="24"/>
        <end position="238"/>
    </location>
</feature>
<dbReference type="InterPro" id="IPR036237">
    <property type="entry name" value="Xyl_isomerase-like_sf"/>
</dbReference>
<dbReference type="PANTHER" id="PTHR12110:SF41">
    <property type="entry name" value="INOSOSE DEHYDRATASE"/>
    <property type="match status" value="1"/>
</dbReference>
<dbReference type="GO" id="GO:0016853">
    <property type="term" value="F:isomerase activity"/>
    <property type="evidence" value="ECO:0007669"/>
    <property type="project" value="UniProtKB-KW"/>
</dbReference>
<evidence type="ECO:0000313" key="3">
    <source>
        <dbReference type="Proteomes" id="UP000525652"/>
    </source>
</evidence>
<proteinExistence type="predicted"/>
<dbReference type="RefSeq" id="WP_185693432.1">
    <property type="nucleotide sequence ID" value="NZ_JACHVA010000101.1"/>
</dbReference>
<dbReference type="SUPFAM" id="SSF51658">
    <property type="entry name" value="Xylose isomerase-like"/>
    <property type="match status" value="1"/>
</dbReference>
<reference evidence="2 3" key="1">
    <citation type="submission" date="2020-07" db="EMBL/GenBank/DDBJ databases">
        <authorList>
            <person name="Feng X."/>
        </authorList>
    </citation>
    <scope>NUCLEOTIDE SEQUENCE [LARGE SCALE GENOMIC DNA]</scope>
    <source>
        <strain evidence="2 3">JCM14086</strain>
    </source>
</reference>
<accession>A0A7X1AZE2</accession>
<dbReference type="InterPro" id="IPR050312">
    <property type="entry name" value="IolE/XylAMocC-like"/>
</dbReference>
<evidence type="ECO:0000313" key="2">
    <source>
        <dbReference type="EMBL" id="MBC2602768.1"/>
    </source>
</evidence>
<dbReference type="Proteomes" id="UP000525652">
    <property type="component" value="Unassembled WGS sequence"/>
</dbReference>
<organism evidence="2 3">
    <name type="scientific">Puniceicoccus vermicola</name>
    <dbReference type="NCBI Taxonomy" id="388746"/>
    <lineage>
        <taxon>Bacteria</taxon>
        <taxon>Pseudomonadati</taxon>
        <taxon>Verrucomicrobiota</taxon>
        <taxon>Opitutia</taxon>
        <taxon>Puniceicoccales</taxon>
        <taxon>Puniceicoccaceae</taxon>
        <taxon>Puniceicoccus</taxon>
    </lineage>
</organism>
<dbReference type="PANTHER" id="PTHR12110">
    <property type="entry name" value="HYDROXYPYRUVATE ISOMERASE"/>
    <property type="match status" value="1"/>
</dbReference>
<gene>
    <name evidence="2" type="ORF">H5P30_13370</name>
</gene>